<comment type="caution">
    <text evidence="2">The sequence shown here is derived from an EMBL/GenBank/DDBJ whole genome shotgun (WGS) entry which is preliminary data.</text>
</comment>
<feature type="compositionally biased region" description="Basic and acidic residues" evidence="1">
    <location>
        <begin position="1"/>
        <end position="17"/>
    </location>
</feature>
<organism evidence="2 3">
    <name type="scientific">Drechslerella dactyloides</name>
    <name type="common">Nematode-trapping fungus</name>
    <name type="synonym">Arthrobotrys dactyloides</name>
    <dbReference type="NCBI Taxonomy" id="74499"/>
    <lineage>
        <taxon>Eukaryota</taxon>
        <taxon>Fungi</taxon>
        <taxon>Dikarya</taxon>
        <taxon>Ascomycota</taxon>
        <taxon>Pezizomycotina</taxon>
        <taxon>Orbiliomycetes</taxon>
        <taxon>Orbiliales</taxon>
        <taxon>Orbiliaceae</taxon>
        <taxon>Drechslerella</taxon>
    </lineage>
</organism>
<sequence>MTSRSGDERTVGERDIGRTGLGSGHAGGDRKRNLEDRRSCERDPDAANRSIKREEAVAAA</sequence>
<proteinExistence type="predicted"/>
<keyword evidence="3" id="KW-1185">Reference proteome</keyword>
<feature type="region of interest" description="Disordered" evidence="1">
    <location>
        <begin position="1"/>
        <end position="60"/>
    </location>
</feature>
<dbReference type="EMBL" id="JAQGDS010000005">
    <property type="protein sequence ID" value="KAJ6260383.1"/>
    <property type="molecule type" value="Genomic_DNA"/>
</dbReference>
<accession>A0AAD6IXA2</accession>
<dbReference type="Proteomes" id="UP001221413">
    <property type="component" value="Unassembled WGS sequence"/>
</dbReference>
<reference evidence="2" key="1">
    <citation type="submission" date="2023-01" db="EMBL/GenBank/DDBJ databases">
        <title>The chitinases involved in constricting ring structure development in the nematode-trapping fungus Drechslerella dactyloides.</title>
        <authorList>
            <person name="Wang R."/>
            <person name="Zhang L."/>
            <person name="Tang P."/>
            <person name="Li S."/>
            <person name="Liang L."/>
        </authorList>
    </citation>
    <scope>NUCLEOTIDE SEQUENCE</scope>
    <source>
        <strain evidence="2">YMF1.00031</strain>
    </source>
</reference>
<evidence type="ECO:0000313" key="2">
    <source>
        <dbReference type="EMBL" id="KAJ6260383.1"/>
    </source>
</evidence>
<dbReference type="AlphaFoldDB" id="A0AAD6IXA2"/>
<name>A0AAD6IXA2_DREDA</name>
<evidence type="ECO:0000256" key="1">
    <source>
        <dbReference type="SAM" id="MobiDB-lite"/>
    </source>
</evidence>
<evidence type="ECO:0000313" key="3">
    <source>
        <dbReference type="Proteomes" id="UP001221413"/>
    </source>
</evidence>
<protein>
    <submittedName>
        <fullName evidence="2">Uncharacterized protein</fullName>
    </submittedName>
</protein>
<gene>
    <name evidence="2" type="ORF">Dda_4609</name>
</gene>
<feature type="compositionally biased region" description="Basic and acidic residues" evidence="1">
    <location>
        <begin position="27"/>
        <end position="60"/>
    </location>
</feature>